<dbReference type="AlphaFoldDB" id="A0A3N2PTF3"/>
<dbReference type="GeneID" id="39580481"/>
<evidence type="ECO:0000313" key="3">
    <source>
        <dbReference type="Proteomes" id="UP000272025"/>
    </source>
</evidence>
<evidence type="ECO:0008006" key="4">
    <source>
        <dbReference type="Google" id="ProtNLM"/>
    </source>
</evidence>
<dbReference type="STRING" id="1314773.A0A3N2PTF3"/>
<organism evidence="2 3">
    <name type="scientific">Sodiomyces alkalinus (strain CBS 110278 / VKM F-3762 / F11)</name>
    <name type="common">Alkaliphilic filamentous fungus</name>
    <dbReference type="NCBI Taxonomy" id="1314773"/>
    <lineage>
        <taxon>Eukaryota</taxon>
        <taxon>Fungi</taxon>
        <taxon>Dikarya</taxon>
        <taxon>Ascomycota</taxon>
        <taxon>Pezizomycotina</taxon>
        <taxon>Sordariomycetes</taxon>
        <taxon>Hypocreomycetidae</taxon>
        <taxon>Glomerellales</taxon>
        <taxon>Plectosphaerellaceae</taxon>
        <taxon>Sodiomyces</taxon>
    </lineage>
</organism>
<name>A0A3N2PTF3_SODAK</name>
<reference evidence="2 3" key="1">
    <citation type="journal article" date="2018" name="Mol. Ecol.">
        <title>The obligate alkalophilic soda-lake fungus Sodiomyces alkalinus has shifted to a protein diet.</title>
        <authorList>
            <person name="Grum-Grzhimaylo A.A."/>
            <person name="Falkoski D.L."/>
            <person name="van den Heuvel J."/>
            <person name="Valero-Jimenez C.A."/>
            <person name="Min B."/>
            <person name="Choi I.G."/>
            <person name="Lipzen A."/>
            <person name="Daum C.G."/>
            <person name="Aanen D.K."/>
            <person name="Tsang A."/>
            <person name="Henrissat B."/>
            <person name="Bilanenko E.N."/>
            <person name="de Vries R.P."/>
            <person name="van Kan J.A.L."/>
            <person name="Grigoriev I.V."/>
            <person name="Debets A.J.M."/>
        </authorList>
    </citation>
    <scope>NUCLEOTIDE SEQUENCE [LARGE SCALE GENOMIC DNA]</scope>
    <source>
        <strain evidence="2 3">F11</strain>
    </source>
</reference>
<protein>
    <recommendedName>
        <fullName evidence="4">Conidiation-specific protein 13</fullName>
    </recommendedName>
</protein>
<feature type="compositionally biased region" description="Low complexity" evidence="1">
    <location>
        <begin position="306"/>
        <end position="349"/>
    </location>
</feature>
<gene>
    <name evidence="2" type="ORF">SODALDRAFT_333533</name>
</gene>
<dbReference type="OrthoDB" id="2142213at2759"/>
<sequence length="387" mass="42186">MFRTGLTCLVALTDLFGEYSLGRRQTIPAPDPNVDEVFDGDDGLYALDDLGLSDLPQAQWTSTRWAEGELPEACYLYTLERDLLGGSCRPSEMQVYSVTYEDCEDPWIICRCGDATGDARTMIRHLGQLPVQSREYVRYVMMTADRDNTAALSIYWEGDLIVFGQSSSVSLFVHEVAHNVDWWEFGRNGLAYSDLSEWHDAVDNETCVAAEYAKTTYGEAYAETAVMVAYDVNVEPISEIVDYSCMEGTFNIVKEQMGEMLRYDEGKTCGSRIRHDERVCVRGRDMVAACPDSGNGNGVGEDHDSSSGSESVSGSAPGQGTVTESVMVTATSTSTATETETATGSGAVESIPVGDSSARPGVSLGKIPFFVFRSVARVTNFLGGRRA</sequence>
<dbReference type="RefSeq" id="XP_028465586.1">
    <property type="nucleotide sequence ID" value="XM_028612003.1"/>
</dbReference>
<dbReference type="EMBL" id="ML119056">
    <property type="protein sequence ID" value="ROT37780.1"/>
    <property type="molecule type" value="Genomic_DNA"/>
</dbReference>
<keyword evidence="3" id="KW-1185">Reference proteome</keyword>
<feature type="region of interest" description="Disordered" evidence="1">
    <location>
        <begin position="291"/>
        <end position="355"/>
    </location>
</feature>
<proteinExistence type="predicted"/>
<accession>A0A3N2PTF3</accession>
<evidence type="ECO:0000256" key="1">
    <source>
        <dbReference type="SAM" id="MobiDB-lite"/>
    </source>
</evidence>
<evidence type="ECO:0000313" key="2">
    <source>
        <dbReference type="EMBL" id="ROT37780.1"/>
    </source>
</evidence>
<dbReference type="Proteomes" id="UP000272025">
    <property type="component" value="Unassembled WGS sequence"/>
</dbReference>